<comment type="caution">
    <text evidence="2">The sequence shown here is derived from an EMBL/GenBank/DDBJ whole genome shotgun (WGS) entry which is preliminary data.</text>
</comment>
<sequence>MNCATWNVCGLASPSRLRIVKQWAKKRQEHLKVLMLQELRCKERDAKFCLNQLAEQGSYMVDYTEEGKAGAALIFRRNWKILAGGRRGDGTAAWMKARTELGDIGFTSVHGPRDRSSRARLWKWLAEICAEGVWILGGDWNSVETWEDSVGESPIQRGTEQRRWNDLAAQLDLADAWTEATSRCGPHFTRQRQFGERFDQARLDRVYFRRSETWAGKCIHVKHDEQISLSDHHPVFLSI</sequence>
<gene>
    <name evidence="2" type="ORF">R1flu_001945</name>
</gene>
<keyword evidence="3" id="KW-1185">Reference proteome</keyword>
<organism evidence="2 3">
    <name type="scientific">Riccia fluitans</name>
    <dbReference type="NCBI Taxonomy" id="41844"/>
    <lineage>
        <taxon>Eukaryota</taxon>
        <taxon>Viridiplantae</taxon>
        <taxon>Streptophyta</taxon>
        <taxon>Embryophyta</taxon>
        <taxon>Marchantiophyta</taxon>
        <taxon>Marchantiopsida</taxon>
        <taxon>Marchantiidae</taxon>
        <taxon>Marchantiales</taxon>
        <taxon>Ricciaceae</taxon>
        <taxon>Riccia</taxon>
    </lineage>
</organism>
<evidence type="ECO:0000259" key="1">
    <source>
        <dbReference type="Pfam" id="PF03372"/>
    </source>
</evidence>
<dbReference type="EMBL" id="JBHFFA010000006">
    <property type="protein sequence ID" value="KAL2621740.1"/>
    <property type="molecule type" value="Genomic_DNA"/>
</dbReference>
<feature type="domain" description="Endonuclease/exonuclease/phosphatase" evidence="1">
    <location>
        <begin position="4"/>
        <end position="232"/>
    </location>
</feature>
<evidence type="ECO:0000313" key="2">
    <source>
        <dbReference type="EMBL" id="KAL2621740.1"/>
    </source>
</evidence>
<proteinExistence type="predicted"/>
<name>A0ABD1Y580_9MARC</name>
<reference evidence="2 3" key="1">
    <citation type="submission" date="2024-09" db="EMBL/GenBank/DDBJ databases">
        <title>Chromosome-scale assembly of Riccia fluitans.</title>
        <authorList>
            <person name="Paukszto L."/>
            <person name="Sawicki J."/>
            <person name="Karawczyk K."/>
            <person name="Piernik-Szablinska J."/>
            <person name="Szczecinska M."/>
            <person name="Mazdziarz M."/>
        </authorList>
    </citation>
    <scope>NUCLEOTIDE SEQUENCE [LARGE SCALE GENOMIC DNA]</scope>
    <source>
        <strain evidence="2">Rf_01</strain>
        <tissue evidence="2">Aerial parts of the thallus</tissue>
    </source>
</reference>
<dbReference type="InterPro" id="IPR005135">
    <property type="entry name" value="Endo/exonuclease/phosphatase"/>
</dbReference>
<dbReference type="AlphaFoldDB" id="A0ABD1Y580"/>
<protein>
    <recommendedName>
        <fullName evidence="1">Endonuclease/exonuclease/phosphatase domain-containing protein</fullName>
    </recommendedName>
</protein>
<dbReference type="Gene3D" id="3.60.10.10">
    <property type="entry name" value="Endonuclease/exonuclease/phosphatase"/>
    <property type="match status" value="1"/>
</dbReference>
<dbReference type="Pfam" id="PF03372">
    <property type="entry name" value="Exo_endo_phos"/>
    <property type="match status" value="1"/>
</dbReference>
<dbReference type="InterPro" id="IPR036691">
    <property type="entry name" value="Endo/exonu/phosph_ase_sf"/>
</dbReference>
<accession>A0ABD1Y580</accession>
<dbReference type="SUPFAM" id="SSF56219">
    <property type="entry name" value="DNase I-like"/>
    <property type="match status" value="1"/>
</dbReference>
<dbReference type="Proteomes" id="UP001605036">
    <property type="component" value="Unassembled WGS sequence"/>
</dbReference>
<evidence type="ECO:0000313" key="3">
    <source>
        <dbReference type="Proteomes" id="UP001605036"/>
    </source>
</evidence>